<dbReference type="InterPro" id="IPR003846">
    <property type="entry name" value="SelO"/>
</dbReference>
<evidence type="ECO:0000256" key="6">
    <source>
        <dbReference type="ARBA" id="ARBA00022741"/>
    </source>
</evidence>
<dbReference type="HAMAP" id="MF_00692">
    <property type="entry name" value="SelO"/>
    <property type="match status" value="1"/>
</dbReference>
<dbReference type="NCBIfam" id="NF000658">
    <property type="entry name" value="PRK00029.1"/>
    <property type="match status" value="1"/>
</dbReference>
<reference evidence="11 12" key="1">
    <citation type="submission" date="2024-03" db="EMBL/GenBank/DDBJ databases">
        <title>The Acrasis kona genome and developmental transcriptomes reveal deep origins of eukaryotic multicellular pathways.</title>
        <authorList>
            <person name="Sheikh S."/>
            <person name="Fu C.-J."/>
            <person name="Brown M.W."/>
            <person name="Baldauf S.L."/>
        </authorList>
    </citation>
    <scope>NUCLEOTIDE SEQUENCE [LARGE SCALE GENOMIC DNA]</scope>
    <source>
        <strain evidence="11 12">ATCC MYA-3509</strain>
    </source>
</reference>
<accession>A0AAW2ZPN9</accession>
<keyword evidence="4" id="KW-0548">Nucleotidyltransferase</keyword>
<keyword evidence="7" id="KW-0067">ATP-binding</keyword>
<dbReference type="Proteomes" id="UP001431209">
    <property type="component" value="Unassembled WGS sequence"/>
</dbReference>
<keyword evidence="10" id="KW-0732">Signal</keyword>
<keyword evidence="6" id="KW-0547">Nucleotide-binding</keyword>
<feature type="chain" id="PRO_5043811484" description="Selenoprotein O" evidence="10">
    <location>
        <begin position="23"/>
        <end position="509"/>
    </location>
</feature>
<comment type="caution">
    <text evidence="11">The sequence shown here is derived from an EMBL/GenBank/DDBJ whole genome shotgun (WGS) entry which is preliminary data.</text>
</comment>
<keyword evidence="3" id="KW-0808">Transferase</keyword>
<proteinExistence type="inferred from homology"/>
<organism evidence="11 12">
    <name type="scientific">Acrasis kona</name>
    <dbReference type="NCBI Taxonomy" id="1008807"/>
    <lineage>
        <taxon>Eukaryota</taxon>
        <taxon>Discoba</taxon>
        <taxon>Heterolobosea</taxon>
        <taxon>Tetramitia</taxon>
        <taxon>Eutetramitia</taxon>
        <taxon>Acrasidae</taxon>
        <taxon>Acrasis</taxon>
    </lineage>
</organism>
<dbReference type="EMBL" id="JAOPGA020001708">
    <property type="protein sequence ID" value="KAL0490656.1"/>
    <property type="molecule type" value="Genomic_DNA"/>
</dbReference>
<name>A0AAW2ZPN9_9EUKA</name>
<evidence type="ECO:0000256" key="3">
    <source>
        <dbReference type="ARBA" id="ARBA00022679"/>
    </source>
</evidence>
<dbReference type="PANTHER" id="PTHR32057">
    <property type="entry name" value="PROTEIN ADENYLYLTRANSFERASE SELO, MITOCHONDRIAL"/>
    <property type="match status" value="1"/>
</dbReference>
<evidence type="ECO:0000256" key="9">
    <source>
        <dbReference type="ARBA" id="ARBA00031547"/>
    </source>
</evidence>
<feature type="signal peptide" evidence="10">
    <location>
        <begin position="1"/>
        <end position="22"/>
    </location>
</feature>
<comment type="similarity">
    <text evidence="2">Belongs to the SELO family.</text>
</comment>
<keyword evidence="12" id="KW-1185">Reference proteome</keyword>
<keyword evidence="5" id="KW-0479">Metal-binding</keyword>
<evidence type="ECO:0000256" key="7">
    <source>
        <dbReference type="ARBA" id="ARBA00022840"/>
    </source>
</evidence>
<dbReference type="PANTHER" id="PTHR32057:SF14">
    <property type="entry name" value="PROTEIN ADENYLYLTRANSFERASE SELO, MITOCHONDRIAL"/>
    <property type="match status" value="1"/>
</dbReference>
<evidence type="ECO:0000256" key="8">
    <source>
        <dbReference type="ARBA" id="ARBA00022842"/>
    </source>
</evidence>
<protein>
    <recommendedName>
        <fullName evidence="9">Selenoprotein O</fullName>
    </recommendedName>
</protein>
<evidence type="ECO:0000256" key="1">
    <source>
        <dbReference type="ARBA" id="ARBA00001946"/>
    </source>
</evidence>
<comment type="cofactor">
    <cofactor evidence="1">
        <name>Mg(2+)</name>
        <dbReference type="ChEBI" id="CHEBI:18420"/>
    </cofactor>
</comment>
<evidence type="ECO:0000313" key="12">
    <source>
        <dbReference type="Proteomes" id="UP001431209"/>
    </source>
</evidence>
<dbReference type="AlphaFoldDB" id="A0AAW2ZPN9"/>
<gene>
    <name evidence="11" type="ORF">AKO1_003966</name>
</gene>
<dbReference type="GO" id="GO:0070733">
    <property type="term" value="F:AMPylase activity"/>
    <property type="evidence" value="ECO:0007669"/>
    <property type="project" value="TreeGrafter"/>
</dbReference>
<dbReference type="Pfam" id="PF02696">
    <property type="entry name" value="SelO"/>
    <property type="match status" value="1"/>
</dbReference>
<dbReference type="GO" id="GO:0005524">
    <property type="term" value="F:ATP binding"/>
    <property type="evidence" value="ECO:0007669"/>
    <property type="project" value="UniProtKB-KW"/>
</dbReference>
<sequence>MIRAIQHVIWQILILATCIASALHIDNINHNNVYANLTDSFYSIAIPTPVSNPYLISFNTRVANLIGIDFTLNDTDKMIQYFSGNKLIPGSKPIAMSYSGHQFGYYTPQLGDGRAILLTQIKSPNNQTWDLHLKGGGRTAYSRGGDGRAVLRSTIREYLGSEGVAALGIPTTRSLCITGTDDPVYRENVETGAMLIRVAPSHIRFGSFELQYYSKNQYNVKVLADHVIEEHFSIFKNCKNKYSLFFEQVVRRTAVMIADWMSVGYENGVMNTDNMSILGLTIDYGPFGFVEEYDPDWVVNHSDDEGRYSLRNQPSIGLWNLERLSLALSPLDHGSGLFLKNMTNLLADFMNIYNEHYYMNMNKKLGLTIISDYAQEDRDLVDNLLDAIIGVDYTNFFRELSSTDVFVKNIFVKRKEKFSTWVESYKKRLLKEPNSDFEERSQRMKKTNPKYIPRTHAMQTAIEAAQSKNFSIVNDLLNLYQNPYDEHPEYEEYSLPAPKGFKNTLTCSS</sequence>
<evidence type="ECO:0000256" key="10">
    <source>
        <dbReference type="SAM" id="SignalP"/>
    </source>
</evidence>
<evidence type="ECO:0000256" key="2">
    <source>
        <dbReference type="ARBA" id="ARBA00009747"/>
    </source>
</evidence>
<dbReference type="GO" id="GO:0046872">
    <property type="term" value="F:metal ion binding"/>
    <property type="evidence" value="ECO:0007669"/>
    <property type="project" value="UniProtKB-KW"/>
</dbReference>
<evidence type="ECO:0000256" key="4">
    <source>
        <dbReference type="ARBA" id="ARBA00022695"/>
    </source>
</evidence>
<evidence type="ECO:0000313" key="11">
    <source>
        <dbReference type="EMBL" id="KAL0490656.1"/>
    </source>
</evidence>
<evidence type="ECO:0000256" key="5">
    <source>
        <dbReference type="ARBA" id="ARBA00022723"/>
    </source>
</evidence>
<keyword evidence="8" id="KW-0460">Magnesium</keyword>